<proteinExistence type="predicted"/>
<dbReference type="AlphaFoldDB" id="H1HNR6"/>
<evidence type="ECO:0000313" key="4">
    <source>
        <dbReference type="EMBL" id="EHO68779.1"/>
    </source>
</evidence>
<feature type="signal peptide" evidence="1">
    <location>
        <begin position="1"/>
        <end position="25"/>
    </location>
</feature>
<evidence type="ECO:0000256" key="1">
    <source>
        <dbReference type="SAM" id="SignalP"/>
    </source>
</evidence>
<dbReference type="InterPro" id="IPR013783">
    <property type="entry name" value="Ig-like_fold"/>
</dbReference>
<dbReference type="Pfam" id="PF13004">
    <property type="entry name" value="BACON"/>
    <property type="match status" value="2"/>
</dbReference>
<feature type="domain" description="BACON" evidence="2">
    <location>
        <begin position="253"/>
        <end position="310"/>
    </location>
</feature>
<dbReference type="Gene3D" id="2.60.40.10">
    <property type="entry name" value="Immunoglobulins"/>
    <property type="match status" value="3"/>
</dbReference>
<feature type="domain" description="BACON" evidence="2">
    <location>
        <begin position="167"/>
        <end position="218"/>
    </location>
</feature>
<keyword evidence="1" id="KW-0732">Signal</keyword>
<organism evidence="4 5">
    <name type="scientific">Segatella maculosa OT 289</name>
    <dbReference type="NCBI Taxonomy" id="999422"/>
    <lineage>
        <taxon>Bacteria</taxon>
        <taxon>Pseudomonadati</taxon>
        <taxon>Bacteroidota</taxon>
        <taxon>Bacteroidia</taxon>
        <taxon>Bacteroidales</taxon>
        <taxon>Prevotellaceae</taxon>
        <taxon>Segatella</taxon>
    </lineage>
</organism>
<evidence type="ECO:0000259" key="3">
    <source>
        <dbReference type="Pfam" id="PF19190"/>
    </source>
</evidence>
<dbReference type="InterPro" id="IPR024361">
    <property type="entry name" value="BACON"/>
</dbReference>
<dbReference type="HOGENOM" id="CLU_522592_0_0_10"/>
<sequence>MKKTQHIKYALLHVCLALLVSVWSGCSSETNMDAFISASESDIELQYDGLTKAGQPGMFELGANDNWQIVSKPDWVQVSHTQGSRGRITISVTGTKNLTGHDRVGYIELELANGKPEQVSVFQHRLKENLQLTPQEFSLNILGLTDKGMSPVLKLKSNYPWKMVLTEQERWITPSIMEGEAGKAEITLTVEANLAKVQRTATIVIQAGEISQKVRVTQGAEALKLSATSLQLAKAGITTIDGMQPVINILAVEAWTVKAKPTWITCSPTQGLAGNTVMRITAAANSGKPRNGEVILVSAHGVEGSIALSQDGEQGLQPDDKPVGHVYFQESFDWAHQVALLYPNLCQDQVGSVDGSQSKTIPVHGAEFTAVKAEFEKKLNDVNPTGNCLYVADGYIKMGRKNNQTGVMLHNLLSSIATGKMANVELSFDIAKNGTDNVTITVEIEGDGRVVGGETPLLSAAFVPINNADKTKNWQWNSHKVTIKGVTASTKIIIRSTQWKTSGYHRWFLDNIKLTRVNING</sequence>
<dbReference type="PATRIC" id="fig|999422.3.peg.1904"/>
<accession>H1HNR6</accession>
<evidence type="ECO:0000259" key="2">
    <source>
        <dbReference type="Pfam" id="PF13004"/>
    </source>
</evidence>
<keyword evidence="5" id="KW-1185">Reference proteome</keyword>
<dbReference type="EMBL" id="AGEK01000031">
    <property type="protein sequence ID" value="EHO68779.1"/>
    <property type="molecule type" value="Genomic_DNA"/>
</dbReference>
<feature type="chain" id="PRO_5003550577" description="BACON domain-containing protein" evidence="1">
    <location>
        <begin position="26"/>
        <end position="521"/>
    </location>
</feature>
<gene>
    <name evidence="4" type="ORF">HMPREF9944_01810</name>
</gene>
<dbReference type="RefSeq" id="WP_008565816.1">
    <property type="nucleotide sequence ID" value="NZ_JH594505.1"/>
</dbReference>
<name>H1HNR6_9BACT</name>
<protein>
    <recommendedName>
        <fullName evidence="2 3">BACON domain-containing protein</fullName>
    </recommendedName>
</protein>
<feature type="domain" description="BACON" evidence="3">
    <location>
        <begin position="63"/>
        <end position="123"/>
    </location>
</feature>
<dbReference type="Pfam" id="PF19190">
    <property type="entry name" value="BACON_2"/>
    <property type="match status" value="1"/>
</dbReference>
<evidence type="ECO:0000313" key="5">
    <source>
        <dbReference type="Proteomes" id="UP000003167"/>
    </source>
</evidence>
<reference evidence="4 5" key="1">
    <citation type="submission" date="2011-12" db="EMBL/GenBank/DDBJ databases">
        <title>The Genome Sequence of Prevotella maculosa OT 289.</title>
        <authorList>
            <consortium name="The Broad Institute Genome Sequencing Platform"/>
            <person name="Earl A."/>
            <person name="Ward D."/>
            <person name="Feldgarden M."/>
            <person name="Gevers D."/>
            <person name="Izard J."/>
            <person name="Blanton J.M."/>
            <person name="Mathney J."/>
            <person name="Tanner A.C."/>
            <person name="Dewhirst F.E."/>
            <person name="Young S.K."/>
            <person name="Zeng Q."/>
            <person name="Gargeya S."/>
            <person name="Fitzgerald M."/>
            <person name="Haas B."/>
            <person name="Abouelleil A."/>
            <person name="Alvarado L."/>
            <person name="Arachchi H.M."/>
            <person name="Berlin A."/>
            <person name="Chapman S.B."/>
            <person name="Gearin G."/>
            <person name="Goldberg J."/>
            <person name="Griggs A."/>
            <person name="Gujja S."/>
            <person name="Hansen M."/>
            <person name="Heiman D."/>
            <person name="Howarth C."/>
            <person name="Larimer J."/>
            <person name="Lui A."/>
            <person name="MacDonald P.J.P."/>
            <person name="McCowen C."/>
            <person name="Montmayeur A."/>
            <person name="Murphy C."/>
            <person name="Neiman D."/>
            <person name="Pearson M."/>
            <person name="Priest M."/>
            <person name="Roberts A."/>
            <person name="Saif S."/>
            <person name="Shea T."/>
            <person name="Sisk P."/>
            <person name="Stolte C."/>
            <person name="Sykes S."/>
            <person name="Wortman J."/>
            <person name="Nusbaum C."/>
            <person name="Birren B."/>
        </authorList>
    </citation>
    <scope>NUCLEOTIDE SEQUENCE [LARGE SCALE GENOMIC DNA]</scope>
    <source>
        <strain evidence="4 5">OT 289</strain>
    </source>
</reference>
<dbReference type="STRING" id="999422.HMPREF9944_01810"/>
<dbReference type="Proteomes" id="UP000003167">
    <property type="component" value="Unassembled WGS sequence"/>
</dbReference>
<dbReference type="PROSITE" id="PS51257">
    <property type="entry name" value="PROKAR_LIPOPROTEIN"/>
    <property type="match status" value="1"/>
</dbReference>
<comment type="caution">
    <text evidence="4">The sequence shown here is derived from an EMBL/GenBank/DDBJ whole genome shotgun (WGS) entry which is preliminary data.</text>
</comment>
<dbReference type="CDD" id="cd14948">
    <property type="entry name" value="BACON"/>
    <property type="match status" value="2"/>
</dbReference>